<feature type="coiled-coil region" evidence="1">
    <location>
        <begin position="29"/>
        <end position="63"/>
    </location>
</feature>
<organism evidence="3 4">
    <name type="scientific">Mycena venus</name>
    <dbReference type="NCBI Taxonomy" id="2733690"/>
    <lineage>
        <taxon>Eukaryota</taxon>
        <taxon>Fungi</taxon>
        <taxon>Dikarya</taxon>
        <taxon>Basidiomycota</taxon>
        <taxon>Agaricomycotina</taxon>
        <taxon>Agaricomycetes</taxon>
        <taxon>Agaricomycetidae</taxon>
        <taxon>Agaricales</taxon>
        <taxon>Marasmiineae</taxon>
        <taxon>Mycenaceae</taxon>
        <taxon>Mycena</taxon>
    </lineage>
</organism>
<proteinExistence type="predicted"/>
<dbReference type="PANTHER" id="PTHR38926">
    <property type="entry name" value="F-BOX DOMAIN CONTAINING PROTEIN, EXPRESSED"/>
    <property type="match status" value="1"/>
</dbReference>
<dbReference type="Gene3D" id="3.80.10.10">
    <property type="entry name" value="Ribonuclease Inhibitor"/>
    <property type="match status" value="1"/>
</dbReference>
<keyword evidence="4" id="KW-1185">Reference proteome</keyword>
<protein>
    <submittedName>
        <fullName evidence="3">F-box domain-containing protein</fullName>
    </submittedName>
</protein>
<dbReference type="InterPro" id="IPR001810">
    <property type="entry name" value="F-box_dom"/>
</dbReference>
<dbReference type="SUPFAM" id="SSF81383">
    <property type="entry name" value="F-box domain"/>
    <property type="match status" value="1"/>
</dbReference>
<evidence type="ECO:0000313" key="4">
    <source>
        <dbReference type="Proteomes" id="UP000620124"/>
    </source>
</evidence>
<evidence type="ECO:0000256" key="1">
    <source>
        <dbReference type="SAM" id="Coils"/>
    </source>
</evidence>
<name>A0A8H6YHV4_9AGAR</name>
<reference evidence="3" key="1">
    <citation type="submission" date="2020-05" db="EMBL/GenBank/DDBJ databases">
        <title>Mycena genomes resolve the evolution of fungal bioluminescence.</title>
        <authorList>
            <person name="Tsai I.J."/>
        </authorList>
    </citation>
    <scope>NUCLEOTIDE SEQUENCE</scope>
    <source>
        <strain evidence="3">CCC161011</strain>
    </source>
</reference>
<dbReference type="EMBL" id="JACAZI010000005">
    <property type="protein sequence ID" value="KAF7360068.1"/>
    <property type="molecule type" value="Genomic_DNA"/>
</dbReference>
<dbReference type="InterPro" id="IPR032675">
    <property type="entry name" value="LRR_dom_sf"/>
</dbReference>
<dbReference type="InterPro" id="IPR036047">
    <property type="entry name" value="F-box-like_dom_sf"/>
</dbReference>
<gene>
    <name evidence="3" type="ORF">MVEN_00734900</name>
</gene>
<comment type="caution">
    <text evidence="3">The sequence shown here is derived from an EMBL/GenBank/DDBJ whole genome shotgun (WGS) entry which is preliminary data.</text>
</comment>
<feature type="domain" description="F-box" evidence="2">
    <location>
        <begin position="72"/>
        <end position="126"/>
    </location>
</feature>
<dbReference type="AlphaFoldDB" id="A0A8H6YHV4"/>
<accession>A0A8H6YHV4</accession>
<evidence type="ECO:0000313" key="3">
    <source>
        <dbReference type="EMBL" id="KAF7360068.1"/>
    </source>
</evidence>
<dbReference type="Gene3D" id="1.20.1280.50">
    <property type="match status" value="1"/>
</dbReference>
<evidence type="ECO:0000259" key="2">
    <source>
        <dbReference type="Pfam" id="PF12937"/>
    </source>
</evidence>
<keyword evidence="1" id="KW-0175">Coiled coil</keyword>
<dbReference type="Pfam" id="PF12937">
    <property type="entry name" value="F-box-like"/>
    <property type="match status" value="1"/>
</dbReference>
<dbReference type="OrthoDB" id="2269034at2759"/>
<dbReference type="SUPFAM" id="SSF52047">
    <property type="entry name" value="RNI-like"/>
    <property type="match status" value="1"/>
</dbReference>
<sequence length="499" mass="56311">MANFLCPNCGFQPQNGPNVTGTDAFPITRDIQRARLASLTQRIAQINRNLEAVQTERRAVEKELSLITFSILSIPNELTTEIFRHCLPDHGRVRHSTRAVPFLLMQVCRRWREIALGMGDLWKSVDMFLENYVDYDAKRLGDIVEWFPRAAGRPLSLTIRSDVGRSVNLPPSLFTSISAFQSQLSRLELCIPPADFENLNQIGNYFPQLYHLSLSLCRFPPVEGVTTAFQNLPSLRELCLDKGISLSNVEIGSAPLLMSLEVAHNIAFQDFFALTEKFPMLAHVKTYPASNSWHSGSEKPTLSLRSLDFGPYHHSFDRMNIPTLQRLGFSLAYSLNFSEFALRSACVLQDLTLYLSDGDTWLLQDCLRDVPTLTTLRVESMDHSARMIFPALSLSSRNTLPSLRVLTVCLPGPADFSSVFMAASNRRALRKLRLRLDIQPDGFDDNFEDGGWLPEDAWVIALESLEIDIYVETPGGNWPDLVEYRCSEFPGRITQEGDD</sequence>
<dbReference type="Proteomes" id="UP000620124">
    <property type="component" value="Unassembled WGS sequence"/>
</dbReference>
<dbReference type="PANTHER" id="PTHR38926:SF5">
    <property type="entry name" value="F-BOX AND LEUCINE-RICH REPEAT PROTEIN 6"/>
    <property type="match status" value="1"/>
</dbReference>